<dbReference type="PANTHER" id="PTHR47633:SF8">
    <property type="entry name" value="SPEG NEIGHBOR PROTEIN"/>
    <property type="match status" value="1"/>
</dbReference>
<name>A0A4Y2I1H3_ARAVE</name>
<dbReference type="PROSITE" id="PS50835">
    <property type="entry name" value="IG_LIKE"/>
    <property type="match status" value="1"/>
</dbReference>
<evidence type="ECO:0000259" key="3">
    <source>
        <dbReference type="PROSITE" id="PS50835"/>
    </source>
</evidence>
<dbReference type="EMBL" id="BGPR01002311">
    <property type="protein sequence ID" value="GBM71408.1"/>
    <property type="molecule type" value="Genomic_DNA"/>
</dbReference>
<dbReference type="InterPro" id="IPR007110">
    <property type="entry name" value="Ig-like_dom"/>
</dbReference>
<keyword evidence="5" id="KW-1185">Reference proteome</keyword>
<dbReference type="InterPro" id="IPR013098">
    <property type="entry name" value="Ig_I-set"/>
</dbReference>
<keyword evidence="1" id="KW-1015">Disulfide bond</keyword>
<dbReference type="InterPro" id="IPR003599">
    <property type="entry name" value="Ig_sub"/>
</dbReference>
<organism evidence="4 5">
    <name type="scientific">Araneus ventricosus</name>
    <name type="common">Orbweaver spider</name>
    <name type="synonym">Epeira ventricosa</name>
    <dbReference type="NCBI Taxonomy" id="182803"/>
    <lineage>
        <taxon>Eukaryota</taxon>
        <taxon>Metazoa</taxon>
        <taxon>Ecdysozoa</taxon>
        <taxon>Arthropoda</taxon>
        <taxon>Chelicerata</taxon>
        <taxon>Arachnida</taxon>
        <taxon>Araneae</taxon>
        <taxon>Araneomorphae</taxon>
        <taxon>Entelegynae</taxon>
        <taxon>Araneoidea</taxon>
        <taxon>Araneidae</taxon>
        <taxon>Araneus</taxon>
    </lineage>
</organism>
<evidence type="ECO:0000313" key="5">
    <source>
        <dbReference type="Proteomes" id="UP000499080"/>
    </source>
</evidence>
<sequence length="219" mass="24545">VLIEMAAPPCFLQVLPTETDATDGDIVTFQVKVSSDPNDPTVVSWWRCGESLRPVAGHREMIEHEDGWHELILSNVTEDDEGEYECRAENHRGHNSCFGSLFYYQEGERLLFSALCGVYMPTVKLTGTIQWWSLCDGMGRVQLRDMGSLTRLETTLTADRHLRILSDHLHSFMSIVHSDGMGQFQQDNATPHASRVATSGSKNTLLTLDTSIGHLNPQR</sequence>
<dbReference type="PANTHER" id="PTHR47633">
    <property type="entry name" value="IMMUNOGLOBULIN"/>
    <property type="match status" value="1"/>
</dbReference>
<keyword evidence="2" id="KW-0393">Immunoglobulin domain</keyword>
<gene>
    <name evidence="4" type="ORF">AVEN_208120_1</name>
</gene>
<dbReference type="GO" id="GO:0004672">
    <property type="term" value="F:protein kinase activity"/>
    <property type="evidence" value="ECO:0007669"/>
    <property type="project" value="TreeGrafter"/>
</dbReference>
<evidence type="ECO:0000313" key="4">
    <source>
        <dbReference type="EMBL" id="GBM71408.1"/>
    </source>
</evidence>
<reference evidence="4 5" key="1">
    <citation type="journal article" date="2019" name="Sci. Rep.">
        <title>Orb-weaving spider Araneus ventricosus genome elucidates the spidroin gene catalogue.</title>
        <authorList>
            <person name="Kono N."/>
            <person name="Nakamura H."/>
            <person name="Ohtoshi R."/>
            <person name="Moran D.A.P."/>
            <person name="Shinohara A."/>
            <person name="Yoshida Y."/>
            <person name="Fujiwara M."/>
            <person name="Mori M."/>
            <person name="Tomita M."/>
            <person name="Arakawa K."/>
        </authorList>
    </citation>
    <scope>NUCLEOTIDE SEQUENCE [LARGE SCALE GENOMIC DNA]</scope>
</reference>
<evidence type="ECO:0000256" key="2">
    <source>
        <dbReference type="ARBA" id="ARBA00023319"/>
    </source>
</evidence>
<dbReference type="AlphaFoldDB" id="A0A4Y2I1H3"/>
<comment type="caution">
    <text evidence="4">The sequence shown here is derived from an EMBL/GenBank/DDBJ whole genome shotgun (WGS) entry which is preliminary data.</text>
</comment>
<feature type="non-terminal residue" evidence="4">
    <location>
        <position position="1"/>
    </location>
</feature>
<accession>A0A4Y2I1H3</accession>
<proteinExistence type="predicted"/>
<dbReference type="Pfam" id="PF07679">
    <property type="entry name" value="I-set"/>
    <property type="match status" value="1"/>
</dbReference>
<dbReference type="InterPro" id="IPR013783">
    <property type="entry name" value="Ig-like_fold"/>
</dbReference>
<dbReference type="SUPFAM" id="SSF48726">
    <property type="entry name" value="Immunoglobulin"/>
    <property type="match status" value="1"/>
</dbReference>
<dbReference type="Gene3D" id="3.30.420.10">
    <property type="entry name" value="Ribonuclease H-like superfamily/Ribonuclease H"/>
    <property type="match status" value="1"/>
</dbReference>
<dbReference type="Proteomes" id="UP000499080">
    <property type="component" value="Unassembled WGS sequence"/>
</dbReference>
<dbReference type="GO" id="GO:0003676">
    <property type="term" value="F:nucleic acid binding"/>
    <property type="evidence" value="ECO:0007669"/>
    <property type="project" value="InterPro"/>
</dbReference>
<evidence type="ECO:0000256" key="1">
    <source>
        <dbReference type="ARBA" id="ARBA00023157"/>
    </source>
</evidence>
<dbReference type="InterPro" id="IPR036397">
    <property type="entry name" value="RNaseH_sf"/>
</dbReference>
<dbReference type="InterPro" id="IPR036179">
    <property type="entry name" value="Ig-like_dom_sf"/>
</dbReference>
<feature type="domain" description="Ig-like" evidence="3">
    <location>
        <begin position="9"/>
        <end position="90"/>
    </location>
</feature>
<dbReference type="Gene3D" id="2.60.40.10">
    <property type="entry name" value="Immunoglobulins"/>
    <property type="match status" value="1"/>
</dbReference>
<dbReference type="SMART" id="SM00409">
    <property type="entry name" value="IG"/>
    <property type="match status" value="1"/>
</dbReference>
<protein>
    <recommendedName>
        <fullName evidence="3">Ig-like domain-containing protein</fullName>
    </recommendedName>
</protein>
<dbReference type="OrthoDB" id="428111at2759"/>
<dbReference type="FunFam" id="2.60.40.10:FF:000032">
    <property type="entry name" value="palladin isoform X1"/>
    <property type="match status" value="1"/>
</dbReference>